<comment type="caution">
    <text evidence="1">The sequence shown here is derived from an EMBL/GenBank/DDBJ whole genome shotgun (WGS) entry which is preliminary data.</text>
</comment>
<dbReference type="Proteomes" id="UP001356427">
    <property type="component" value="Unassembled WGS sequence"/>
</dbReference>
<dbReference type="AlphaFoldDB" id="A0AAN8KJ33"/>
<organism evidence="1 2">
    <name type="scientific">Coregonus suidteri</name>
    <dbReference type="NCBI Taxonomy" id="861788"/>
    <lineage>
        <taxon>Eukaryota</taxon>
        <taxon>Metazoa</taxon>
        <taxon>Chordata</taxon>
        <taxon>Craniata</taxon>
        <taxon>Vertebrata</taxon>
        <taxon>Euteleostomi</taxon>
        <taxon>Actinopterygii</taxon>
        <taxon>Neopterygii</taxon>
        <taxon>Teleostei</taxon>
        <taxon>Protacanthopterygii</taxon>
        <taxon>Salmoniformes</taxon>
        <taxon>Salmonidae</taxon>
        <taxon>Coregoninae</taxon>
        <taxon>Coregonus</taxon>
    </lineage>
</organism>
<proteinExistence type="predicted"/>
<evidence type="ECO:0000313" key="1">
    <source>
        <dbReference type="EMBL" id="KAK6292362.1"/>
    </source>
</evidence>
<dbReference type="EMBL" id="JAGTTL010000038">
    <property type="protein sequence ID" value="KAK6292362.1"/>
    <property type="molecule type" value="Genomic_DNA"/>
</dbReference>
<sequence length="151" mass="17952">MDIEALVDRTLGRLHLSHSAAEGKEERPCIFPPINPAALSKEREDPAQLALQEHQRKVDDNKYLLVLTRIEEELRDSLRREVERQREINVIRQEENRLRWRTLCFLQLNQRLKKPVVTSYYKNIPMHIYCLPIQTVGKGDGNKKEKKKWQR</sequence>
<keyword evidence="2" id="KW-1185">Reference proteome</keyword>
<protein>
    <submittedName>
        <fullName evidence="1">Uncharacterized protein</fullName>
    </submittedName>
</protein>
<name>A0AAN8KJ33_9TELE</name>
<accession>A0AAN8KJ33</accession>
<evidence type="ECO:0000313" key="2">
    <source>
        <dbReference type="Proteomes" id="UP001356427"/>
    </source>
</evidence>
<reference evidence="1 2" key="1">
    <citation type="submission" date="2021-04" db="EMBL/GenBank/DDBJ databases">
        <authorList>
            <person name="De Guttry C."/>
            <person name="Zahm M."/>
            <person name="Klopp C."/>
            <person name="Cabau C."/>
            <person name="Louis A."/>
            <person name="Berthelot C."/>
            <person name="Parey E."/>
            <person name="Roest Crollius H."/>
            <person name="Montfort J."/>
            <person name="Robinson-Rechavi M."/>
            <person name="Bucao C."/>
            <person name="Bouchez O."/>
            <person name="Gislard M."/>
            <person name="Lluch J."/>
            <person name="Milhes M."/>
            <person name="Lampietro C."/>
            <person name="Lopez Roques C."/>
            <person name="Donnadieu C."/>
            <person name="Braasch I."/>
            <person name="Desvignes T."/>
            <person name="Postlethwait J."/>
            <person name="Bobe J."/>
            <person name="Wedekind C."/>
            <person name="Guiguen Y."/>
        </authorList>
    </citation>
    <scope>NUCLEOTIDE SEQUENCE [LARGE SCALE GENOMIC DNA]</scope>
    <source>
        <strain evidence="1">Cs_M1</strain>
        <tissue evidence="1">Blood</tissue>
    </source>
</reference>
<gene>
    <name evidence="1" type="ORF">J4Q44_G00369460</name>
</gene>